<dbReference type="PANTHER" id="PTHR11644">
    <property type="entry name" value="CYTIDINE DEAMINASE"/>
    <property type="match status" value="1"/>
</dbReference>
<dbReference type="STRING" id="91626.A0A0C9MIE8"/>
<dbReference type="OrthoDB" id="414540at2759"/>
<feature type="domain" description="CMP/dCMP-type deaminase" evidence="14">
    <location>
        <begin position="9"/>
        <end position="136"/>
    </location>
</feature>
<comment type="cofactor">
    <cofactor evidence="1 12 13">
        <name>Zn(2+)</name>
        <dbReference type="ChEBI" id="CHEBI:29105"/>
    </cofactor>
</comment>
<evidence type="ECO:0000256" key="9">
    <source>
        <dbReference type="ARBA" id="ARBA00049558"/>
    </source>
</evidence>
<feature type="binding site" evidence="11">
    <location>
        <begin position="50"/>
        <end position="56"/>
    </location>
    <ligand>
        <name>substrate</name>
    </ligand>
</feature>
<evidence type="ECO:0000256" key="11">
    <source>
        <dbReference type="PIRSR" id="PIRSR606262-2"/>
    </source>
</evidence>
<dbReference type="GO" id="GO:0005634">
    <property type="term" value="C:nucleus"/>
    <property type="evidence" value="ECO:0007669"/>
    <property type="project" value="EnsemblFungi"/>
</dbReference>
<keyword evidence="16" id="KW-1185">Reference proteome</keyword>
<proteinExistence type="inferred from homology"/>
<evidence type="ECO:0000256" key="3">
    <source>
        <dbReference type="ARBA" id="ARBA00006576"/>
    </source>
</evidence>
<dbReference type="GO" id="GO:0006217">
    <property type="term" value="P:deoxycytidine catabolic process"/>
    <property type="evidence" value="ECO:0007669"/>
    <property type="project" value="EnsemblFungi"/>
</dbReference>
<dbReference type="GO" id="GO:0005829">
    <property type="term" value="C:cytosol"/>
    <property type="evidence" value="ECO:0007669"/>
    <property type="project" value="TreeGrafter"/>
</dbReference>
<dbReference type="InterPro" id="IPR006262">
    <property type="entry name" value="Cyt_deam_tetra"/>
</dbReference>
<accession>A0A0C9MIE8</accession>
<dbReference type="InterPro" id="IPR050202">
    <property type="entry name" value="Cyt/Deoxycyt_deaminase"/>
</dbReference>
<evidence type="ECO:0000256" key="1">
    <source>
        <dbReference type="ARBA" id="ARBA00001947"/>
    </source>
</evidence>
<gene>
    <name evidence="15" type="ORF">MAM1_0010c01132</name>
</gene>
<dbReference type="Gene3D" id="3.40.140.10">
    <property type="entry name" value="Cytidine Deaminase, domain 2"/>
    <property type="match status" value="1"/>
</dbReference>
<dbReference type="GO" id="GO:0008655">
    <property type="term" value="P:pyrimidine-containing compound salvage"/>
    <property type="evidence" value="ECO:0007669"/>
    <property type="project" value="EnsemblFungi"/>
</dbReference>
<name>A0A0C9MIE8_9FUNG</name>
<dbReference type="NCBIfam" id="TIGR01354">
    <property type="entry name" value="cyt_deam_tetra"/>
    <property type="match status" value="1"/>
</dbReference>
<evidence type="ECO:0000256" key="10">
    <source>
        <dbReference type="PIRSR" id="PIRSR606262-1"/>
    </source>
</evidence>
<feature type="binding site" evidence="12">
    <location>
        <position position="94"/>
    </location>
    <ligand>
        <name>Zn(2+)</name>
        <dbReference type="ChEBI" id="CHEBI:29105"/>
        <note>catalytic</note>
    </ligand>
</feature>
<dbReference type="SUPFAM" id="SSF53927">
    <property type="entry name" value="Cytidine deaminase-like"/>
    <property type="match status" value="1"/>
</dbReference>
<dbReference type="CDD" id="cd01283">
    <property type="entry name" value="cytidine_deaminase"/>
    <property type="match status" value="1"/>
</dbReference>
<evidence type="ECO:0000256" key="5">
    <source>
        <dbReference type="ARBA" id="ARBA00022723"/>
    </source>
</evidence>
<evidence type="ECO:0000313" key="15">
    <source>
        <dbReference type="EMBL" id="GAN01698.1"/>
    </source>
</evidence>
<evidence type="ECO:0000256" key="7">
    <source>
        <dbReference type="ARBA" id="ARBA00022833"/>
    </source>
</evidence>
<comment type="catalytic activity">
    <reaction evidence="9 13">
        <text>cytidine + H2O + H(+) = uridine + NH4(+)</text>
        <dbReference type="Rhea" id="RHEA:16069"/>
        <dbReference type="ChEBI" id="CHEBI:15377"/>
        <dbReference type="ChEBI" id="CHEBI:15378"/>
        <dbReference type="ChEBI" id="CHEBI:16704"/>
        <dbReference type="ChEBI" id="CHEBI:17562"/>
        <dbReference type="ChEBI" id="CHEBI:28938"/>
        <dbReference type="EC" id="3.5.4.5"/>
    </reaction>
</comment>
<evidence type="ECO:0000256" key="12">
    <source>
        <dbReference type="PIRSR" id="PIRSR606262-3"/>
    </source>
</evidence>
<evidence type="ECO:0000256" key="2">
    <source>
        <dbReference type="ARBA" id="ARBA00003949"/>
    </source>
</evidence>
<evidence type="ECO:0000256" key="6">
    <source>
        <dbReference type="ARBA" id="ARBA00022801"/>
    </source>
</evidence>
<keyword evidence="5 12" id="KW-0479">Metal-binding</keyword>
<comment type="catalytic activity">
    <reaction evidence="13">
        <text>2'-deoxycytidine + H2O + H(+) = 2'-deoxyuridine + NH4(+)</text>
        <dbReference type="Rhea" id="RHEA:13433"/>
        <dbReference type="ChEBI" id="CHEBI:15377"/>
        <dbReference type="ChEBI" id="CHEBI:15378"/>
        <dbReference type="ChEBI" id="CHEBI:15698"/>
        <dbReference type="ChEBI" id="CHEBI:16450"/>
        <dbReference type="ChEBI" id="CHEBI:28938"/>
        <dbReference type="EC" id="3.5.4.5"/>
    </reaction>
</comment>
<dbReference type="Pfam" id="PF00383">
    <property type="entry name" value="dCMP_cyt_deam_1"/>
    <property type="match status" value="1"/>
</dbReference>
<organism evidence="15">
    <name type="scientific">Mucor ambiguus</name>
    <dbReference type="NCBI Taxonomy" id="91626"/>
    <lineage>
        <taxon>Eukaryota</taxon>
        <taxon>Fungi</taxon>
        <taxon>Fungi incertae sedis</taxon>
        <taxon>Mucoromycota</taxon>
        <taxon>Mucoromycotina</taxon>
        <taxon>Mucoromycetes</taxon>
        <taxon>Mucorales</taxon>
        <taxon>Mucorineae</taxon>
        <taxon>Mucoraceae</taxon>
        <taxon>Mucor</taxon>
    </lineage>
</organism>
<dbReference type="EC" id="3.5.4.5" evidence="4 13"/>
<feature type="binding site" evidence="12">
    <location>
        <position position="97"/>
    </location>
    <ligand>
        <name>Zn(2+)</name>
        <dbReference type="ChEBI" id="CHEBI:29105"/>
        <note>catalytic</note>
    </ligand>
</feature>
<dbReference type="AlphaFoldDB" id="A0A0C9MIE8"/>
<dbReference type="GO" id="GO:0008270">
    <property type="term" value="F:zinc ion binding"/>
    <property type="evidence" value="ECO:0007669"/>
    <property type="project" value="UniProtKB-UniRule"/>
</dbReference>
<dbReference type="InterPro" id="IPR002125">
    <property type="entry name" value="CMP_dCMP_dom"/>
</dbReference>
<dbReference type="PROSITE" id="PS51747">
    <property type="entry name" value="CYT_DCMP_DEAMINASES_2"/>
    <property type="match status" value="1"/>
</dbReference>
<dbReference type="EMBL" id="DF836299">
    <property type="protein sequence ID" value="GAN01698.1"/>
    <property type="molecule type" value="Genomic_DNA"/>
</dbReference>
<dbReference type="NCBIfam" id="NF004064">
    <property type="entry name" value="PRK05578.1"/>
    <property type="match status" value="1"/>
</dbReference>
<dbReference type="PANTHER" id="PTHR11644:SF2">
    <property type="entry name" value="CYTIDINE DEAMINASE"/>
    <property type="match status" value="1"/>
</dbReference>
<dbReference type="FunFam" id="3.40.140.10:FF:000008">
    <property type="entry name" value="Cytidine deaminase"/>
    <property type="match status" value="1"/>
</dbReference>
<evidence type="ECO:0000256" key="13">
    <source>
        <dbReference type="RuleBase" id="RU364006"/>
    </source>
</evidence>
<evidence type="ECO:0000256" key="4">
    <source>
        <dbReference type="ARBA" id="ARBA00012783"/>
    </source>
</evidence>
<feature type="active site" description="Proton donor" evidence="10">
    <location>
        <position position="63"/>
    </location>
</feature>
<evidence type="ECO:0000313" key="16">
    <source>
        <dbReference type="Proteomes" id="UP000053815"/>
    </source>
</evidence>
<protein>
    <recommendedName>
        <fullName evidence="4 13">Cytidine deaminase</fullName>
        <ecNumber evidence="4 13">3.5.4.5</ecNumber>
    </recommendedName>
    <alternativeName>
        <fullName evidence="8 13">Cytidine aminohydrolase</fullName>
    </alternativeName>
</protein>
<reference evidence="15" key="1">
    <citation type="submission" date="2014-09" db="EMBL/GenBank/DDBJ databases">
        <title>Draft genome sequence of an oleaginous Mucoromycotina fungus Mucor ambiguus NBRC6742.</title>
        <authorList>
            <person name="Takeda I."/>
            <person name="Yamane N."/>
            <person name="Morita T."/>
            <person name="Tamano K."/>
            <person name="Machida M."/>
            <person name="Baker S."/>
            <person name="Koike H."/>
        </authorList>
    </citation>
    <scope>NUCLEOTIDE SEQUENCE</scope>
    <source>
        <strain evidence="15">NBRC 6742</strain>
    </source>
</reference>
<sequence>MTSGTLSKEEQEKLFSLALTARETSYSPYSKFRVGAALMATDGTLFKGCNVENASYGAAICAERTAFVKAVSEGYLKFHALAVSTDQDDFISPCGICRQFISEFVSKDMPVFFLNKHGEHREYKFEQLLPFAFDYDTSKEYLQK</sequence>
<dbReference type="GO" id="GO:0042802">
    <property type="term" value="F:identical protein binding"/>
    <property type="evidence" value="ECO:0007669"/>
    <property type="project" value="EnsemblFungi"/>
</dbReference>
<evidence type="ECO:0000259" key="14">
    <source>
        <dbReference type="PROSITE" id="PS51747"/>
    </source>
</evidence>
<dbReference type="GO" id="GO:0004126">
    <property type="term" value="F:cytidine deaminase activity"/>
    <property type="evidence" value="ECO:0007669"/>
    <property type="project" value="UniProtKB-UniRule"/>
</dbReference>
<evidence type="ECO:0000256" key="8">
    <source>
        <dbReference type="ARBA" id="ARBA00032005"/>
    </source>
</evidence>
<keyword evidence="7 12" id="KW-0862">Zinc</keyword>
<feature type="binding site" evidence="12">
    <location>
        <position position="61"/>
    </location>
    <ligand>
        <name>Zn(2+)</name>
        <dbReference type="ChEBI" id="CHEBI:29105"/>
        <note>catalytic</note>
    </ligand>
</feature>
<comment type="function">
    <text evidence="2 13">This enzyme scavenges exogenous and endogenous cytidine and 2'-deoxycytidine for UMP synthesis.</text>
</comment>
<dbReference type="Proteomes" id="UP000053815">
    <property type="component" value="Unassembled WGS sequence"/>
</dbReference>
<dbReference type="InterPro" id="IPR016193">
    <property type="entry name" value="Cytidine_deaminase-like"/>
</dbReference>
<dbReference type="GO" id="GO:0006216">
    <property type="term" value="P:cytidine catabolic process"/>
    <property type="evidence" value="ECO:0007669"/>
    <property type="project" value="EnsemblFungi"/>
</dbReference>
<keyword evidence="6 13" id="KW-0378">Hydrolase</keyword>
<comment type="similarity">
    <text evidence="3 13">Belongs to the cytidine and deoxycytidylate deaminase family.</text>
</comment>